<proteinExistence type="predicted"/>
<feature type="domain" description="Methyltransferase FkbM" evidence="1">
    <location>
        <begin position="401"/>
        <end position="544"/>
    </location>
</feature>
<dbReference type="Gene3D" id="3.40.50.150">
    <property type="entry name" value="Vaccinia Virus protein VP39"/>
    <property type="match status" value="1"/>
</dbReference>
<organism evidence="2 3">
    <name type="scientific">Leptolyngbya subtilissima DQ-A4</name>
    <dbReference type="NCBI Taxonomy" id="2933933"/>
    <lineage>
        <taxon>Bacteria</taxon>
        <taxon>Bacillati</taxon>
        <taxon>Cyanobacteriota</taxon>
        <taxon>Cyanophyceae</taxon>
        <taxon>Leptolyngbyales</taxon>
        <taxon>Leptolyngbyaceae</taxon>
        <taxon>Leptolyngbya group</taxon>
        <taxon>Leptolyngbya</taxon>
    </lineage>
</organism>
<dbReference type="GO" id="GO:0008168">
    <property type="term" value="F:methyltransferase activity"/>
    <property type="evidence" value="ECO:0007669"/>
    <property type="project" value="UniProtKB-KW"/>
</dbReference>
<dbReference type="NCBIfam" id="TIGR01444">
    <property type="entry name" value="fkbM_fam"/>
    <property type="match status" value="1"/>
</dbReference>
<sequence length="565" mass="63621">MGYPPDLEQQIKRINTFEEKYPAPDAHQCYGLGKWLKRHLALREGIPLHIHMDHGVRISEAMTNCDLFATQPIFFTSAAQRNEYVKQTGKQAYVSGSPFVACRILNQIKSDPNARGTVAFPVHSTHLIDVVIDWEKYADDLLNLPAEYQPVTVCLYWKDLLAGRHTPFIKRSMTVVTTGHMADPDFATTFYAILRQHRYCTSNMVGSYTFYAVEMGIPFFIHGMPPVFNNHGHDHNRPTGTYTVDNLADDREKRDFLEFQNLFELDMNAEVTISERTRALCLSKLGLGQADSKATLRRVIYQAWANHVARWPINKAHGAVKKLRRLAQPTKSRLNQALTGNIRQLEGVDIPASKMISPIIRQTINSGVYEFGEISLLKKYLDKQDTVMEIGGGIGFLSGYCAKKVGSERVFTYEANPVLKEAIQTLHAKNGVSPTVAIAMVANTNDTSKTEKFYVTPDFWSSSPIQPTTEIVDRVIEVPVKSFEQELEKNQPTLLVVDIEGGEYDLFAQATLNTVRKLIVEVHYAVLGPEKVAALKTTFSSLGFELVEAIANCDDQIWYLQRSPL</sequence>
<dbReference type="InterPro" id="IPR029063">
    <property type="entry name" value="SAM-dependent_MTases_sf"/>
</dbReference>
<dbReference type="Proteomes" id="UP001482513">
    <property type="component" value="Unassembled WGS sequence"/>
</dbReference>
<dbReference type="EMBL" id="JAMPKX010000007">
    <property type="protein sequence ID" value="MEP0948405.1"/>
    <property type="molecule type" value="Genomic_DNA"/>
</dbReference>
<evidence type="ECO:0000313" key="3">
    <source>
        <dbReference type="Proteomes" id="UP001482513"/>
    </source>
</evidence>
<protein>
    <submittedName>
        <fullName evidence="2">FkbM family methyltransferase</fullName>
    </submittedName>
</protein>
<dbReference type="RefSeq" id="WP_190703985.1">
    <property type="nucleotide sequence ID" value="NZ_JAMPKX010000007.1"/>
</dbReference>
<keyword evidence="2" id="KW-0808">Transferase</keyword>
<evidence type="ECO:0000259" key="1">
    <source>
        <dbReference type="Pfam" id="PF05050"/>
    </source>
</evidence>
<name>A0ABV0K6M8_9CYAN</name>
<keyword evidence="3" id="KW-1185">Reference proteome</keyword>
<reference evidence="2 3" key="1">
    <citation type="submission" date="2022-04" db="EMBL/GenBank/DDBJ databases">
        <title>Positive selection, recombination, and allopatry shape intraspecific diversity of widespread and dominant cyanobacteria.</title>
        <authorList>
            <person name="Wei J."/>
            <person name="Shu W."/>
            <person name="Hu C."/>
        </authorList>
    </citation>
    <scope>NUCLEOTIDE SEQUENCE [LARGE SCALE GENOMIC DNA]</scope>
    <source>
        <strain evidence="2 3">DQ-A4</strain>
    </source>
</reference>
<dbReference type="GO" id="GO:0032259">
    <property type="term" value="P:methylation"/>
    <property type="evidence" value="ECO:0007669"/>
    <property type="project" value="UniProtKB-KW"/>
</dbReference>
<comment type="caution">
    <text evidence="2">The sequence shown here is derived from an EMBL/GenBank/DDBJ whole genome shotgun (WGS) entry which is preliminary data.</text>
</comment>
<gene>
    <name evidence="2" type="ORF">NC992_16085</name>
</gene>
<dbReference type="SUPFAM" id="SSF53335">
    <property type="entry name" value="S-adenosyl-L-methionine-dependent methyltransferases"/>
    <property type="match status" value="1"/>
</dbReference>
<dbReference type="InterPro" id="IPR006342">
    <property type="entry name" value="FkbM_mtfrase"/>
</dbReference>
<evidence type="ECO:0000313" key="2">
    <source>
        <dbReference type="EMBL" id="MEP0948405.1"/>
    </source>
</evidence>
<dbReference type="Pfam" id="PF05050">
    <property type="entry name" value="Methyltransf_21"/>
    <property type="match status" value="1"/>
</dbReference>
<accession>A0ABV0K6M8</accession>
<keyword evidence="2" id="KW-0489">Methyltransferase</keyword>